<protein>
    <submittedName>
        <fullName evidence="1">Uncharacterized protein</fullName>
    </submittedName>
</protein>
<evidence type="ECO:0000313" key="2">
    <source>
        <dbReference type="Proteomes" id="UP000265520"/>
    </source>
</evidence>
<name>A0A392TV86_9FABA</name>
<keyword evidence="2" id="KW-1185">Reference proteome</keyword>
<dbReference type="Proteomes" id="UP000265520">
    <property type="component" value="Unassembled WGS sequence"/>
</dbReference>
<proteinExistence type="predicted"/>
<evidence type="ECO:0000313" key="1">
    <source>
        <dbReference type="EMBL" id="MCI64859.1"/>
    </source>
</evidence>
<feature type="non-terminal residue" evidence="1">
    <location>
        <position position="1"/>
    </location>
</feature>
<sequence>PIGTAARATQLLGKWCAVNQLQQQVRDDLLFQNSNSGNVLVLNGGNAMLTQVSLKPQVLQVGFGVSEILKT</sequence>
<comment type="caution">
    <text evidence="1">The sequence shown here is derived from an EMBL/GenBank/DDBJ whole genome shotgun (WGS) entry which is preliminary data.</text>
</comment>
<organism evidence="1 2">
    <name type="scientific">Trifolium medium</name>
    <dbReference type="NCBI Taxonomy" id="97028"/>
    <lineage>
        <taxon>Eukaryota</taxon>
        <taxon>Viridiplantae</taxon>
        <taxon>Streptophyta</taxon>
        <taxon>Embryophyta</taxon>
        <taxon>Tracheophyta</taxon>
        <taxon>Spermatophyta</taxon>
        <taxon>Magnoliopsida</taxon>
        <taxon>eudicotyledons</taxon>
        <taxon>Gunneridae</taxon>
        <taxon>Pentapetalae</taxon>
        <taxon>rosids</taxon>
        <taxon>fabids</taxon>
        <taxon>Fabales</taxon>
        <taxon>Fabaceae</taxon>
        <taxon>Papilionoideae</taxon>
        <taxon>50 kb inversion clade</taxon>
        <taxon>NPAAA clade</taxon>
        <taxon>Hologalegina</taxon>
        <taxon>IRL clade</taxon>
        <taxon>Trifolieae</taxon>
        <taxon>Trifolium</taxon>
    </lineage>
</organism>
<accession>A0A392TV86</accession>
<dbReference type="AlphaFoldDB" id="A0A392TV86"/>
<reference evidence="1 2" key="1">
    <citation type="journal article" date="2018" name="Front. Plant Sci.">
        <title>Red Clover (Trifolium pratense) and Zigzag Clover (T. medium) - A Picture of Genomic Similarities and Differences.</title>
        <authorList>
            <person name="Dluhosova J."/>
            <person name="Istvanek J."/>
            <person name="Nedelnik J."/>
            <person name="Repkova J."/>
        </authorList>
    </citation>
    <scope>NUCLEOTIDE SEQUENCE [LARGE SCALE GENOMIC DNA]</scope>
    <source>
        <strain evidence="2">cv. 10/8</strain>
        <tissue evidence="1">Leaf</tissue>
    </source>
</reference>
<dbReference type="EMBL" id="LXQA010664663">
    <property type="protein sequence ID" value="MCI64859.1"/>
    <property type="molecule type" value="Genomic_DNA"/>
</dbReference>